<keyword evidence="3 6" id="KW-0460">Magnesium</keyword>
<dbReference type="InterPro" id="IPR013342">
    <property type="entry name" value="Mandelate_racemase_C"/>
</dbReference>
<dbReference type="Proteomes" id="UP000318017">
    <property type="component" value="Chromosome"/>
</dbReference>
<dbReference type="EMBL" id="CP036298">
    <property type="protein sequence ID" value="QDV23898.1"/>
    <property type="molecule type" value="Genomic_DNA"/>
</dbReference>
<comment type="similarity">
    <text evidence="1 7">Belongs to the mandelate racemase/muconate lactonizing enzyme family.</text>
</comment>
<dbReference type="KEGG" id="ahel:Q31a_22080"/>
<dbReference type="Gene3D" id="3.20.20.120">
    <property type="entry name" value="Enolase-like C-terminal domain"/>
    <property type="match status" value="1"/>
</dbReference>
<feature type="domain" description="Mandelate racemase/muconate lactonizing enzyme C-terminal" evidence="8">
    <location>
        <begin position="137"/>
        <end position="232"/>
    </location>
</feature>
<reference evidence="9 10" key="1">
    <citation type="submission" date="2019-02" db="EMBL/GenBank/DDBJ databases">
        <title>Deep-cultivation of Planctomycetes and their phenomic and genomic characterization uncovers novel biology.</title>
        <authorList>
            <person name="Wiegand S."/>
            <person name="Jogler M."/>
            <person name="Boedeker C."/>
            <person name="Pinto D."/>
            <person name="Vollmers J."/>
            <person name="Rivas-Marin E."/>
            <person name="Kohn T."/>
            <person name="Peeters S.H."/>
            <person name="Heuer A."/>
            <person name="Rast P."/>
            <person name="Oberbeckmann S."/>
            <person name="Bunk B."/>
            <person name="Jeske O."/>
            <person name="Meyerdierks A."/>
            <person name="Storesund J.E."/>
            <person name="Kallscheuer N."/>
            <person name="Luecker S."/>
            <person name="Lage O.M."/>
            <person name="Pohl T."/>
            <person name="Merkel B.J."/>
            <person name="Hornburger P."/>
            <person name="Mueller R.-W."/>
            <person name="Bruemmer F."/>
            <person name="Labrenz M."/>
            <person name="Spormann A.M."/>
            <person name="Op den Camp H."/>
            <person name="Overmann J."/>
            <person name="Amann R."/>
            <person name="Jetten M.S.M."/>
            <person name="Mascher T."/>
            <person name="Medema M.H."/>
            <person name="Devos D.P."/>
            <person name="Kaster A.-K."/>
            <person name="Ovreas L."/>
            <person name="Rohde M."/>
            <person name="Galperin M.Y."/>
            <person name="Jogler C."/>
        </authorList>
    </citation>
    <scope>NUCLEOTIDE SEQUENCE [LARGE SCALE GENOMIC DNA]</scope>
    <source>
        <strain evidence="9 10">Q31a</strain>
    </source>
</reference>
<dbReference type="PANTHER" id="PTHR48080:SF3">
    <property type="entry name" value="ENOLASE SUPERFAMILY MEMBER DDB_G0284701"/>
    <property type="match status" value="1"/>
</dbReference>
<dbReference type="AlphaFoldDB" id="A0A518G5N9"/>
<dbReference type="OrthoDB" id="9775391at2"/>
<evidence type="ECO:0000256" key="3">
    <source>
        <dbReference type="ARBA" id="ARBA00022842"/>
    </source>
</evidence>
<dbReference type="Pfam" id="PF13378">
    <property type="entry name" value="MR_MLE_C"/>
    <property type="match status" value="1"/>
</dbReference>
<dbReference type="InterPro" id="IPR029065">
    <property type="entry name" value="Enolase_C-like"/>
</dbReference>
<evidence type="ECO:0000313" key="9">
    <source>
        <dbReference type="EMBL" id="QDV23898.1"/>
    </source>
</evidence>
<evidence type="ECO:0000256" key="2">
    <source>
        <dbReference type="ARBA" id="ARBA00022723"/>
    </source>
</evidence>
<evidence type="ECO:0000259" key="8">
    <source>
        <dbReference type="SMART" id="SM00922"/>
    </source>
</evidence>
<dbReference type="PANTHER" id="PTHR48080">
    <property type="entry name" value="D-GALACTONATE DEHYDRATASE-RELATED"/>
    <property type="match status" value="1"/>
</dbReference>
<dbReference type="InterPro" id="IPR036849">
    <property type="entry name" value="Enolase-like_C_sf"/>
</dbReference>
<feature type="active site" description="Proton acceptor; specific for (R)-substrate epimerization" evidence="5">
    <location>
        <position position="156"/>
    </location>
</feature>
<dbReference type="InterPro" id="IPR034603">
    <property type="entry name" value="Dipeptide_epimerase"/>
</dbReference>
<evidence type="ECO:0000256" key="5">
    <source>
        <dbReference type="PIRSR" id="PIRSR634603-1"/>
    </source>
</evidence>
<dbReference type="Gene3D" id="3.30.390.10">
    <property type="entry name" value="Enolase-like, N-terminal domain"/>
    <property type="match status" value="1"/>
</dbReference>
<dbReference type="Pfam" id="PF02746">
    <property type="entry name" value="MR_MLE_N"/>
    <property type="match status" value="1"/>
</dbReference>
<keyword evidence="2 6" id="KW-0479">Metal-binding</keyword>
<dbReference type="GO" id="GO:0046872">
    <property type="term" value="F:metal ion binding"/>
    <property type="evidence" value="ECO:0007669"/>
    <property type="project" value="UniProtKB-KW"/>
</dbReference>
<dbReference type="RefSeq" id="WP_145077155.1">
    <property type="nucleotide sequence ID" value="NZ_CP036298.1"/>
</dbReference>
<dbReference type="CDD" id="cd03319">
    <property type="entry name" value="L-Ala-DL-Glu_epimerase"/>
    <property type="match status" value="1"/>
</dbReference>
<protein>
    <recommendedName>
        <fullName evidence="7">Dipeptide epimerase</fullName>
        <ecNumber evidence="7">5.1.1.-</ecNumber>
    </recommendedName>
</protein>
<organism evidence="9 10">
    <name type="scientific">Aureliella helgolandensis</name>
    <dbReference type="NCBI Taxonomy" id="2527968"/>
    <lineage>
        <taxon>Bacteria</taxon>
        <taxon>Pseudomonadati</taxon>
        <taxon>Planctomycetota</taxon>
        <taxon>Planctomycetia</taxon>
        <taxon>Pirellulales</taxon>
        <taxon>Pirellulaceae</taxon>
        <taxon>Aureliella</taxon>
    </lineage>
</organism>
<feature type="binding site" evidence="6">
    <location>
        <position position="236"/>
    </location>
    <ligand>
        <name>Mg(2+)</name>
        <dbReference type="ChEBI" id="CHEBI:18420"/>
    </ligand>
</feature>
<comment type="cofactor">
    <cofactor evidence="6 7">
        <name>Mg(2+)</name>
        <dbReference type="ChEBI" id="CHEBI:18420"/>
    </cofactor>
    <text evidence="6 7">Binds 1 Mg(2+) ion per subunit.</text>
</comment>
<evidence type="ECO:0000256" key="7">
    <source>
        <dbReference type="RuleBase" id="RU366006"/>
    </source>
</evidence>
<dbReference type="SUPFAM" id="SSF54826">
    <property type="entry name" value="Enolase N-terminal domain-like"/>
    <property type="match status" value="1"/>
</dbReference>
<keyword evidence="4 7" id="KW-0413">Isomerase</keyword>
<dbReference type="GO" id="GO:0016855">
    <property type="term" value="F:racemase and epimerase activity, acting on amino acids and derivatives"/>
    <property type="evidence" value="ECO:0007669"/>
    <property type="project" value="UniProtKB-UniRule"/>
</dbReference>
<gene>
    <name evidence="9" type="ORF">Q31a_22080</name>
</gene>
<dbReference type="SFLD" id="SFLDF00009">
    <property type="entry name" value="o-succinylbenzoate_synthase"/>
    <property type="match status" value="1"/>
</dbReference>
<evidence type="ECO:0000256" key="6">
    <source>
        <dbReference type="PIRSR" id="PIRSR634603-3"/>
    </source>
</evidence>
<evidence type="ECO:0000313" key="10">
    <source>
        <dbReference type="Proteomes" id="UP000318017"/>
    </source>
</evidence>
<name>A0A518G5N9_9BACT</name>
<dbReference type="SFLD" id="SFLDG00180">
    <property type="entry name" value="muconate_cycloisomerase"/>
    <property type="match status" value="1"/>
</dbReference>
<dbReference type="InterPro" id="IPR013341">
    <property type="entry name" value="Mandelate_racemase_N_dom"/>
</dbReference>
<proteinExistence type="inferred from homology"/>
<feature type="binding site" evidence="6">
    <location>
        <position position="185"/>
    </location>
    <ligand>
        <name>Mg(2+)</name>
        <dbReference type="ChEBI" id="CHEBI:18420"/>
    </ligand>
</feature>
<dbReference type="InterPro" id="IPR029017">
    <property type="entry name" value="Enolase-like_N"/>
</dbReference>
<dbReference type="SMART" id="SM00922">
    <property type="entry name" value="MR_MLE"/>
    <property type="match status" value="1"/>
</dbReference>
<evidence type="ECO:0000256" key="4">
    <source>
        <dbReference type="ARBA" id="ARBA00023235"/>
    </source>
</evidence>
<keyword evidence="10" id="KW-1185">Reference proteome</keyword>
<accession>A0A518G5N9</accession>
<dbReference type="SUPFAM" id="SSF51604">
    <property type="entry name" value="Enolase C-terminal domain-like"/>
    <property type="match status" value="1"/>
</dbReference>
<dbReference type="SFLD" id="SFLDS00001">
    <property type="entry name" value="Enolase"/>
    <property type="match status" value="1"/>
</dbReference>
<dbReference type="EC" id="5.1.1.-" evidence="7"/>
<feature type="active site" description="Proton acceptor; specific for (S)-substrate epimerization" evidence="5">
    <location>
        <position position="258"/>
    </location>
</feature>
<sequence length="347" mass="38623">MRVTCKSFDLPLRDPFTISRSTVTVQPTLIVQVEHEGLFGYGEATTNEYYGITLERMERALAKIAPRIADYRLENPAELWKELDGELQECRFAQCALDCAVWDIYAQSQGMPLWKLWGFDEKSPYPPSCFTIGIDTPEVMVRKMQNQPNWPVYKIKLNASGGMDLVRALREETTRQQVNPIFRVDANCAWQAAQVKGWAEELQTLNVELIEQPLPADAYEEMKLLKGKCALPLMADESCQVEADVDRCIEGFDAINIKLVKCGGLTPARRMIARAKQNGLRVMVGCMTESSIGISAGVHLLPLLDFADLDGALLLAKDIASGLEWSAGYCQLPSAPGLGVQLLDGRF</sequence>
<dbReference type="InterPro" id="IPR034593">
    <property type="entry name" value="DgoD-like"/>
</dbReference>
<evidence type="ECO:0000256" key="1">
    <source>
        <dbReference type="ARBA" id="ARBA00008031"/>
    </source>
</evidence>
<feature type="binding site" evidence="6">
    <location>
        <position position="211"/>
    </location>
    <ligand>
        <name>Mg(2+)</name>
        <dbReference type="ChEBI" id="CHEBI:18420"/>
    </ligand>
</feature>